<evidence type="ECO:0000313" key="4">
    <source>
        <dbReference type="Proteomes" id="UP000831390"/>
    </source>
</evidence>
<dbReference type="Proteomes" id="UP000831390">
    <property type="component" value="Chromosome"/>
</dbReference>
<keyword evidence="1" id="KW-0175">Coiled coil</keyword>
<organism evidence="3 4">
    <name type="scientific">Hymenobacter monticola</name>
    <dbReference type="NCBI Taxonomy" id="1705399"/>
    <lineage>
        <taxon>Bacteria</taxon>
        <taxon>Pseudomonadati</taxon>
        <taxon>Bacteroidota</taxon>
        <taxon>Cytophagia</taxon>
        <taxon>Cytophagales</taxon>
        <taxon>Hymenobacteraceae</taxon>
        <taxon>Hymenobacter</taxon>
    </lineage>
</organism>
<feature type="coiled-coil region" evidence="1">
    <location>
        <begin position="37"/>
        <end position="64"/>
    </location>
</feature>
<keyword evidence="2" id="KW-0812">Transmembrane</keyword>
<feature type="transmembrane region" description="Helical" evidence="2">
    <location>
        <begin position="12"/>
        <end position="35"/>
    </location>
</feature>
<protein>
    <submittedName>
        <fullName evidence="3">Uncharacterized protein</fullName>
    </submittedName>
</protein>
<dbReference type="EMBL" id="CP094534">
    <property type="protein sequence ID" value="UOE34310.1"/>
    <property type="molecule type" value="Genomic_DNA"/>
</dbReference>
<feature type="coiled-coil region" evidence="1">
    <location>
        <begin position="162"/>
        <end position="239"/>
    </location>
</feature>
<keyword evidence="2" id="KW-1133">Transmembrane helix</keyword>
<reference evidence="3 4" key="1">
    <citation type="submission" date="2022-03" db="EMBL/GenBank/DDBJ databases">
        <title>Hymenobactersp. isolated from the air.</title>
        <authorList>
            <person name="Won M."/>
            <person name="Kwon S.-W."/>
        </authorList>
    </citation>
    <scope>NUCLEOTIDE SEQUENCE [LARGE SCALE GENOMIC DNA]</scope>
    <source>
        <strain evidence="3 4">KACC 22596</strain>
    </source>
</reference>
<name>A0ABY4B571_9BACT</name>
<accession>A0ABY4B571</accession>
<sequence>MKPLNQPERRTRLWQFSLLYLLALLVPLGASYYLFSNSSIADENARLKRELDQTHQEQALLTTRLDTLTQHLQRIDGIDLRMMAESNPNVRSVLLLKNQDYNNAIAARLSELRNDTARMQVPAHRLVARNVLRDFDIYRSTRNSIDVLRQEVTKSGEGARGSERLVSELATAKQEASSAKQQVVTLQAALAAASARGGGGGGGGAPVVAPPSNNAKLQIELLRDQVAFAEADCQRQRALDHKPRSKERRQLLESSRTAFIQILQDPATDDLKQSIEQTLAPINVELGREPRFFGLLR</sequence>
<proteinExistence type="predicted"/>
<evidence type="ECO:0000256" key="1">
    <source>
        <dbReference type="SAM" id="Coils"/>
    </source>
</evidence>
<evidence type="ECO:0000256" key="2">
    <source>
        <dbReference type="SAM" id="Phobius"/>
    </source>
</evidence>
<dbReference type="RefSeq" id="WP_243515216.1">
    <property type="nucleotide sequence ID" value="NZ_CP094534.1"/>
</dbReference>
<gene>
    <name evidence="3" type="ORF">MTP16_01340</name>
</gene>
<evidence type="ECO:0000313" key="3">
    <source>
        <dbReference type="EMBL" id="UOE34310.1"/>
    </source>
</evidence>
<keyword evidence="2" id="KW-0472">Membrane</keyword>
<keyword evidence="4" id="KW-1185">Reference proteome</keyword>